<evidence type="ECO:0000256" key="8">
    <source>
        <dbReference type="ARBA" id="ARBA00023136"/>
    </source>
</evidence>
<evidence type="ECO:0000313" key="13">
    <source>
        <dbReference type="Proteomes" id="UP000316473"/>
    </source>
</evidence>
<keyword evidence="8 10" id="KW-0472">Membrane</keyword>
<feature type="transmembrane region" description="Helical" evidence="10">
    <location>
        <begin position="461"/>
        <end position="478"/>
    </location>
</feature>
<feature type="transmembrane region" description="Helical" evidence="10">
    <location>
        <begin position="389"/>
        <end position="414"/>
    </location>
</feature>
<feature type="transmembrane region" description="Helical" evidence="10">
    <location>
        <begin position="499"/>
        <end position="516"/>
    </location>
</feature>
<comment type="similarity">
    <text evidence="2">Belongs to the oxidase-dependent Fe transporter (OFeT) (TC 9.A.10.1) family.</text>
</comment>
<keyword evidence="6 10" id="KW-1133">Transmembrane helix</keyword>
<name>A0A4Y1YR70_9PROT</name>
<evidence type="ECO:0000256" key="9">
    <source>
        <dbReference type="PROSITE-ProRule" id="PRU00433"/>
    </source>
</evidence>
<dbReference type="KEGG" id="nst:Nstercoris_01662"/>
<dbReference type="GO" id="GO:0009055">
    <property type="term" value="F:electron transfer activity"/>
    <property type="evidence" value="ECO:0007669"/>
    <property type="project" value="InterPro"/>
</dbReference>
<evidence type="ECO:0000256" key="6">
    <source>
        <dbReference type="ARBA" id="ARBA00022989"/>
    </source>
</evidence>
<comment type="subcellular location">
    <subcellularLocation>
        <location evidence="1">Membrane</location>
        <topology evidence="1">Multi-pass membrane protein</topology>
    </subcellularLocation>
</comment>
<dbReference type="PROSITE" id="PS51007">
    <property type="entry name" value="CYTC"/>
    <property type="match status" value="1"/>
</dbReference>
<feature type="transmembrane region" description="Helical" evidence="10">
    <location>
        <begin position="426"/>
        <end position="449"/>
    </location>
</feature>
<accession>A0A4Y1YR70</accession>
<reference evidence="12 13" key="1">
    <citation type="submission" date="2019-06" db="EMBL/GenBank/DDBJ databases">
        <title>Nitrosomonas stercoris KYUHI-S whole genome shotgun sequence.</title>
        <authorList>
            <person name="Nakagawa T."/>
            <person name="Tsuchiya Y."/>
            <person name="Takahashi R."/>
        </authorList>
    </citation>
    <scope>NUCLEOTIDE SEQUENCE [LARGE SCALE GENOMIC DNA]</scope>
    <source>
        <strain evidence="12 13">KYUHI-S</strain>
    </source>
</reference>
<dbReference type="InterPro" id="IPR036909">
    <property type="entry name" value="Cyt_c-like_dom_sf"/>
</dbReference>
<keyword evidence="3 9" id="KW-0349">Heme</keyword>
<evidence type="ECO:0000256" key="1">
    <source>
        <dbReference type="ARBA" id="ARBA00004141"/>
    </source>
</evidence>
<evidence type="ECO:0000256" key="5">
    <source>
        <dbReference type="ARBA" id="ARBA00022723"/>
    </source>
</evidence>
<dbReference type="GO" id="GO:0046872">
    <property type="term" value="F:metal ion binding"/>
    <property type="evidence" value="ECO:0007669"/>
    <property type="project" value="UniProtKB-KW"/>
</dbReference>
<evidence type="ECO:0000259" key="11">
    <source>
        <dbReference type="PROSITE" id="PS51007"/>
    </source>
</evidence>
<dbReference type="AlphaFoldDB" id="A0A4Y1YR70"/>
<organism evidence="12 13">
    <name type="scientific">Nitrosomonas stercoris</name>
    <dbReference type="NCBI Taxonomy" id="1444684"/>
    <lineage>
        <taxon>Bacteria</taxon>
        <taxon>Pseudomonadati</taxon>
        <taxon>Pseudomonadota</taxon>
        <taxon>Betaproteobacteria</taxon>
        <taxon>Nitrosomonadales</taxon>
        <taxon>Nitrosomonadaceae</taxon>
        <taxon>Nitrosomonas</taxon>
    </lineage>
</organism>
<evidence type="ECO:0000256" key="7">
    <source>
        <dbReference type="ARBA" id="ARBA00023004"/>
    </source>
</evidence>
<dbReference type="InterPro" id="IPR004923">
    <property type="entry name" value="FTR1/Fip1/EfeU"/>
</dbReference>
<gene>
    <name evidence="12" type="ORF">Nstercoris_01662</name>
</gene>
<dbReference type="GO" id="GO:0020037">
    <property type="term" value="F:heme binding"/>
    <property type="evidence" value="ECO:0007669"/>
    <property type="project" value="InterPro"/>
</dbReference>
<protein>
    <recommendedName>
        <fullName evidence="11">Cytochrome c domain-containing protein</fullName>
    </recommendedName>
</protein>
<dbReference type="GO" id="GO:0015093">
    <property type="term" value="F:ferrous iron transmembrane transporter activity"/>
    <property type="evidence" value="ECO:0007669"/>
    <property type="project" value="TreeGrafter"/>
</dbReference>
<keyword evidence="7 9" id="KW-0408">Iron</keyword>
<feature type="transmembrane region" description="Helical" evidence="10">
    <location>
        <begin position="563"/>
        <end position="583"/>
    </location>
</feature>
<dbReference type="GO" id="GO:0033573">
    <property type="term" value="C:high-affinity iron permease complex"/>
    <property type="evidence" value="ECO:0007669"/>
    <property type="project" value="InterPro"/>
</dbReference>
<evidence type="ECO:0000256" key="4">
    <source>
        <dbReference type="ARBA" id="ARBA00022692"/>
    </source>
</evidence>
<proteinExistence type="inferred from homology"/>
<evidence type="ECO:0000256" key="2">
    <source>
        <dbReference type="ARBA" id="ARBA00008333"/>
    </source>
</evidence>
<dbReference type="PANTHER" id="PTHR31632:SF2">
    <property type="entry name" value="PLASMA MEMBRANE IRON PERMEASE"/>
    <property type="match status" value="1"/>
</dbReference>
<evidence type="ECO:0000256" key="3">
    <source>
        <dbReference type="ARBA" id="ARBA00022617"/>
    </source>
</evidence>
<dbReference type="Pfam" id="PF03239">
    <property type="entry name" value="FTR1"/>
    <property type="match status" value="1"/>
</dbReference>
<dbReference type="Gene3D" id="1.10.760.10">
    <property type="entry name" value="Cytochrome c-like domain"/>
    <property type="match status" value="1"/>
</dbReference>
<sequence length="643" mass="69337">MFSNNQYLVFFLIGISMLLLLPLSMARADNAISVVPQTWQMLDYLAADYAGAVEQGKIIDETEFAEMQEFSATVKTQIVTLPEHADKAALLKQAAQLQTLVENKADTDAVSSQALQLADALLVAYPIPTSPTVVPDLKRGATLYQSHCASCHGVTGGGDGPAAIGLDPPAIAFTDVERADQRSPLSLFQTISQGVEGTSMIGYSEQLNDADRWALAYYTGTFAYINYVANGETLWQQDTSTRAHIGNLDELSRARAEQIGVVLGRKQAHALIAYLRTHPEALEQALTGIALARGRLAASVKAYQAGDGKEAIQLALSAYLDGVEPVEPRLNTVDSALRARIELGMGVFRTGLSKGEAVDTIVKQAAEVDQLLIEAQDLTTNSAANASTIFLGAFTILVREGLEALLIVVALLAFLNKAGRRELLPYVHSGWIAALVAGGGTWAVAHYLIDISGASRELTEGLSALFAALILLAVGLWMHQKSTGDRWQMYLKEKMNSALSKKSAWFLFVLAFISVYREVFETILFYAALWQEGLEIWLLSGIGAAVIVLALITWGMLRTSRRLPISTFFAASSALIAVLAVVLTGKGVSALQEAGWVAVSLAPIPHIDLLGVFPTWQTSLAQLVIIVLLIIGYFYNKRLVAPA</sequence>
<feature type="domain" description="Cytochrome c" evidence="11">
    <location>
        <begin position="135"/>
        <end position="223"/>
    </location>
</feature>
<evidence type="ECO:0000256" key="10">
    <source>
        <dbReference type="SAM" id="Phobius"/>
    </source>
</evidence>
<dbReference type="Proteomes" id="UP000316473">
    <property type="component" value="Chromosome"/>
</dbReference>
<keyword evidence="5 9" id="KW-0479">Metal-binding</keyword>
<dbReference type="PANTHER" id="PTHR31632">
    <property type="entry name" value="IRON TRANSPORTER FTH1"/>
    <property type="match status" value="1"/>
</dbReference>
<evidence type="ECO:0000313" key="12">
    <source>
        <dbReference type="EMBL" id="BBL35397.1"/>
    </source>
</evidence>
<keyword evidence="13" id="KW-1185">Reference proteome</keyword>
<feature type="transmembrane region" description="Helical" evidence="10">
    <location>
        <begin position="536"/>
        <end position="556"/>
    </location>
</feature>
<keyword evidence="4 10" id="KW-0812">Transmembrane</keyword>
<feature type="transmembrane region" description="Helical" evidence="10">
    <location>
        <begin position="616"/>
        <end position="635"/>
    </location>
</feature>
<dbReference type="SUPFAM" id="SSF46626">
    <property type="entry name" value="Cytochrome c"/>
    <property type="match status" value="1"/>
</dbReference>
<dbReference type="EMBL" id="AP019755">
    <property type="protein sequence ID" value="BBL35397.1"/>
    <property type="molecule type" value="Genomic_DNA"/>
</dbReference>
<dbReference type="Pfam" id="PF13442">
    <property type="entry name" value="Cytochrome_CBB3"/>
    <property type="match status" value="1"/>
</dbReference>
<dbReference type="InterPro" id="IPR009056">
    <property type="entry name" value="Cyt_c-like_dom"/>
</dbReference>